<comment type="similarity">
    <text evidence="2 6">Belongs to the UPF0677 family.</text>
</comment>
<comment type="function">
    <text evidence="1 6">Exhibits S-adenosyl-L-methionine-dependent methyltransferase activity.</text>
</comment>
<proteinExistence type="inferred from homology"/>
<keyword evidence="5 6" id="KW-0949">S-adenosyl-L-methionine</keyword>
<keyword evidence="3 6" id="KW-0489">Methyltransferase</keyword>
<evidence type="ECO:0000256" key="2">
    <source>
        <dbReference type="ARBA" id="ARBA00008138"/>
    </source>
</evidence>
<dbReference type="GO" id="GO:0032259">
    <property type="term" value="P:methylation"/>
    <property type="evidence" value="ECO:0007669"/>
    <property type="project" value="UniProtKB-KW"/>
</dbReference>
<dbReference type="EMBL" id="BMRP01000051">
    <property type="protein sequence ID" value="GGU96213.1"/>
    <property type="molecule type" value="Genomic_DNA"/>
</dbReference>
<organism evidence="7 8">
    <name type="scientific">Streptomyces albospinus</name>
    <dbReference type="NCBI Taxonomy" id="285515"/>
    <lineage>
        <taxon>Bacteria</taxon>
        <taxon>Bacillati</taxon>
        <taxon>Actinomycetota</taxon>
        <taxon>Actinomycetes</taxon>
        <taxon>Kitasatosporales</taxon>
        <taxon>Streptomycetaceae</taxon>
        <taxon>Streptomyces</taxon>
    </lineage>
</organism>
<protein>
    <recommendedName>
        <fullName evidence="6">S-adenosyl-L-methionine-dependent methyltransferase</fullName>
        <ecNumber evidence="6">2.1.1.-</ecNumber>
    </recommendedName>
</protein>
<dbReference type="Proteomes" id="UP000654471">
    <property type="component" value="Unassembled WGS sequence"/>
</dbReference>
<evidence type="ECO:0000256" key="4">
    <source>
        <dbReference type="ARBA" id="ARBA00022679"/>
    </source>
</evidence>
<dbReference type="NCBIfam" id="TIGR00027">
    <property type="entry name" value="mthyl_TIGR00027"/>
    <property type="match status" value="1"/>
</dbReference>
<dbReference type="SUPFAM" id="SSF53335">
    <property type="entry name" value="S-adenosyl-L-methionine-dependent methyltransferases"/>
    <property type="match status" value="1"/>
</dbReference>
<evidence type="ECO:0000256" key="1">
    <source>
        <dbReference type="ARBA" id="ARBA00003907"/>
    </source>
</evidence>
<dbReference type="Pfam" id="PF04072">
    <property type="entry name" value="LCM"/>
    <property type="match status" value="1"/>
</dbReference>
<dbReference type="InterPro" id="IPR011610">
    <property type="entry name" value="SAM_mthyl_Trfase_ML2640-like"/>
</dbReference>
<dbReference type="InterPro" id="IPR029063">
    <property type="entry name" value="SAM-dependent_MTases_sf"/>
</dbReference>
<dbReference type="PANTHER" id="PTHR43619:SF2">
    <property type="entry name" value="S-ADENOSYL-L-METHIONINE-DEPENDENT METHYLTRANSFERASES SUPERFAMILY PROTEIN"/>
    <property type="match status" value="1"/>
</dbReference>
<evidence type="ECO:0000313" key="8">
    <source>
        <dbReference type="Proteomes" id="UP000654471"/>
    </source>
</evidence>
<reference evidence="8" key="1">
    <citation type="journal article" date="2019" name="Int. J. Syst. Evol. Microbiol.">
        <title>The Global Catalogue of Microorganisms (GCM) 10K type strain sequencing project: providing services to taxonomists for standard genome sequencing and annotation.</title>
        <authorList>
            <consortium name="The Broad Institute Genomics Platform"/>
            <consortium name="The Broad Institute Genome Sequencing Center for Infectious Disease"/>
            <person name="Wu L."/>
            <person name="Ma J."/>
        </authorList>
    </citation>
    <scope>NUCLEOTIDE SEQUENCE [LARGE SCALE GENOMIC DNA]</scope>
    <source>
        <strain evidence="8">JCM 3399</strain>
    </source>
</reference>
<keyword evidence="8" id="KW-1185">Reference proteome</keyword>
<sequence length="264" mass="28449">MSSLDPVAKTARLTAALRAKESERPDGLFTDPLAAVLAGDSGRALADQLGNVPAIAIRTRFYDDLLTKVTGGQDGPRQLVLLAAGMDTRAHRLPFPATTTLYEVDRPELLHLKQTLLTDTPEPACRRVAVGADLAGAWPRALAEAGFRAELSTCWLVEGLTQYLQESDVLRLFDRITACSAPGSHLLADFVAGSLLRDPAARPVLDALAEQGAPWCYGTDAPQPLFTERSWRVESMSFAEVGQELGRWPQDGNTAGGHLVHAVR</sequence>
<dbReference type="RefSeq" id="WP_189307681.1">
    <property type="nucleotide sequence ID" value="NZ_BMRP01000051.1"/>
</dbReference>
<dbReference type="Gene3D" id="3.40.50.150">
    <property type="entry name" value="Vaccinia Virus protein VP39"/>
    <property type="match status" value="1"/>
</dbReference>
<dbReference type="EC" id="2.1.1.-" evidence="6"/>
<accession>A0ABQ2VNV6</accession>
<dbReference type="GO" id="GO:0008168">
    <property type="term" value="F:methyltransferase activity"/>
    <property type="evidence" value="ECO:0007669"/>
    <property type="project" value="UniProtKB-KW"/>
</dbReference>
<dbReference type="PANTHER" id="PTHR43619">
    <property type="entry name" value="S-ADENOSYL-L-METHIONINE-DEPENDENT METHYLTRANSFERASE YKTD-RELATED"/>
    <property type="match status" value="1"/>
</dbReference>
<name>A0ABQ2VNV6_9ACTN</name>
<evidence type="ECO:0000313" key="7">
    <source>
        <dbReference type="EMBL" id="GGU96213.1"/>
    </source>
</evidence>
<gene>
    <name evidence="7" type="ORF">GCM10010211_74320</name>
</gene>
<keyword evidence="4" id="KW-0808">Transferase</keyword>
<evidence type="ECO:0000256" key="5">
    <source>
        <dbReference type="ARBA" id="ARBA00022691"/>
    </source>
</evidence>
<comment type="caution">
    <text evidence="7">The sequence shown here is derived from an EMBL/GenBank/DDBJ whole genome shotgun (WGS) entry which is preliminary data.</text>
</comment>
<evidence type="ECO:0000256" key="3">
    <source>
        <dbReference type="ARBA" id="ARBA00022603"/>
    </source>
</evidence>
<dbReference type="InterPro" id="IPR007213">
    <property type="entry name" value="Ppm1/Ppm2/Tcmp"/>
</dbReference>
<evidence type="ECO:0000256" key="6">
    <source>
        <dbReference type="RuleBase" id="RU362030"/>
    </source>
</evidence>